<dbReference type="NCBIfam" id="TIGR03369">
    <property type="entry name" value="cellulose_bcsE"/>
    <property type="match status" value="1"/>
</dbReference>
<proteinExistence type="predicted"/>
<evidence type="ECO:0000313" key="2">
    <source>
        <dbReference type="EMBL" id="MDQ9091181.1"/>
    </source>
</evidence>
<protein>
    <recommendedName>
        <fullName evidence="1">Cellulose biosynthesis protein BcsE</fullName>
    </recommendedName>
</protein>
<evidence type="ECO:0000256" key="1">
    <source>
        <dbReference type="NCBIfam" id="TIGR03369"/>
    </source>
</evidence>
<accession>A0ABU1B9Z5</accession>
<dbReference type="InterPro" id="IPR017745">
    <property type="entry name" value="BcsE"/>
</dbReference>
<name>A0ABU1B9Z5_PSEHA</name>
<sequence length="539" mass="61496">MPNFKIEGLNSALAYLKDSANYTLLAPLENQVVELALQLLPDMTGDVFILSEQIDLFFESAQSAHLNALYEQGKVHPFSFNSDPIVNQVSTFNRSIINELKAYKELKNSLVLIHFNATLITHDSTTQLHDKLALYSKLATTYQLTVVFIITGSDIVHMRKEIQKHSRLLDGILYVSNDASLLTLEYDYWRHNEGVIAQETVYLDIVDGYRVTRGHFDEMQSDGLNQDFDENDVWLVKSVVPEGTKLPHYYHVTSDNDALYQQASQMKAATLVFSVTRYTDLAALARQCFTLRKHCGKKLKLVIQNVDGIIRHQDECLFLTLGVNLILYSFSEPSRLLSQIQSIQGFHFSRPLPHSIEHVLQYSESAQAKGFLPFMQFADQVVSYSNSAVNLGVSGVLVVLQLLPRIEAIHPLQLFHVKREGDIFSTVGNQVFLYLHACREHDVENAIKHLFKLQISDFFESKSVLADHFFIQQECRRLKRHYTDAEIPDYTMQLKENVSYIFDPKSADIATLNTATPEFKKVIRPFATKYPMTLKDKSS</sequence>
<comment type="caution">
    <text evidence="2">The sequence shown here is derived from an EMBL/GenBank/DDBJ whole genome shotgun (WGS) entry which is preliminary data.</text>
</comment>
<dbReference type="Pfam" id="PF10995">
    <property type="entry name" value="CBP_BcsE"/>
    <property type="match status" value="1"/>
</dbReference>
<organism evidence="2 3">
    <name type="scientific">Pseudoalteromonas haloplanktis</name>
    <name type="common">Alteromonas haloplanktis</name>
    <dbReference type="NCBI Taxonomy" id="228"/>
    <lineage>
        <taxon>Bacteria</taxon>
        <taxon>Pseudomonadati</taxon>
        <taxon>Pseudomonadota</taxon>
        <taxon>Gammaproteobacteria</taxon>
        <taxon>Alteromonadales</taxon>
        <taxon>Pseudoalteromonadaceae</taxon>
        <taxon>Pseudoalteromonas</taxon>
    </lineage>
</organism>
<gene>
    <name evidence="2" type="primary">bcsE</name>
    <name evidence="2" type="ORF">RC083_06195</name>
</gene>
<evidence type="ECO:0000313" key="3">
    <source>
        <dbReference type="Proteomes" id="UP001226574"/>
    </source>
</evidence>
<dbReference type="EMBL" id="JAVIFY010000003">
    <property type="protein sequence ID" value="MDQ9091181.1"/>
    <property type="molecule type" value="Genomic_DNA"/>
</dbReference>
<reference evidence="2 3" key="1">
    <citation type="submission" date="2023-08" db="EMBL/GenBank/DDBJ databases">
        <title>Pseudoalteromonas haloplanktis LL1 genome.</title>
        <authorList>
            <person name="Wu S."/>
        </authorList>
    </citation>
    <scope>NUCLEOTIDE SEQUENCE [LARGE SCALE GENOMIC DNA]</scope>
    <source>
        <strain evidence="2 3">LL1</strain>
    </source>
</reference>
<keyword evidence="3" id="KW-1185">Reference proteome</keyword>
<dbReference type="RefSeq" id="WP_244390328.1">
    <property type="nucleotide sequence ID" value="NZ_JAVIFY010000003.1"/>
</dbReference>
<dbReference type="Proteomes" id="UP001226574">
    <property type="component" value="Unassembled WGS sequence"/>
</dbReference>